<dbReference type="Pfam" id="PF18050">
    <property type="entry name" value="Cyclophil_like2"/>
    <property type="match status" value="1"/>
</dbReference>
<feature type="domain" description="Cyclophilin-like" evidence="2">
    <location>
        <begin position="37"/>
        <end position="136"/>
    </location>
</feature>
<protein>
    <recommendedName>
        <fullName evidence="2">Cyclophilin-like domain-containing protein</fullName>
    </recommendedName>
</protein>
<dbReference type="InterPro" id="IPR041183">
    <property type="entry name" value="Cyclophilin-like"/>
</dbReference>
<comment type="caution">
    <text evidence="3">The sequence shown here is derived from an EMBL/GenBank/DDBJ whole genome shotgun (WGS) entry which is preliminary data.</text>
</comment>
<feature type="signal peptide" evidence="1">
    <location>
        <begin position="1"/>
        <end position="20"/>
    </location>
</feature>
<evidence type="ECO:0000313" key="3">
    <source>
        <dbReference type="EMBL" id="MBO8475507.1"/>
    </source>
</evidence>
<evidence type="ECO:0000259" key="2">
    <source>
        <dbReference type="Pfam" id="PF18050"/>
    </source>
</evidence>
<reference evidence="3" key="2">
    <citation type="journal article" date="2021" name="PeerJ">
        <title>Extensive microbial diversity within the chicken gut microbiome revealed by metagenomics and culture.</title>
        <authorList>
            <person name="Gilroy R."/>
            <person name="Ravi A."/>
            <person name="Getino M."/>
            <person name="Pursley I."/>
            <person name="Horton D.L."/>
            <person name="Alikhan N.F."/>
            <person name="Baker D."/>
            <person name="Gharbi K."/>
            <person name="Hall N."/>
            <person name="Watson M."/>
            <person name="Adriaenssens E.M."/>
            <person name="Foster-Nyarko E."/>
            <person name="Jarju S."/>
            <person name="Secka A."/>
            <person name="Antonio M."/>
            <person name="Oren A."/>
            <person name="Chaudhuri R.R."/>
            <person name="La Ragione R."/>
            <person name="Hildebrand F."/>
            <person name="Pallen M.J."/>
        </authorList>
    </citation>
    <scope>NUCLEOTIDE SEQUENCE</scope>
    <source>
        <strain evidence="3">6919</strain>
    </source>
</reference>
<accession>A0A9D9IN13</accession>
<evidence type="ECO:0000256" key="1">
    <source>
        <dbReference type="SAM" id="SignalP"/>
    </source>
</evidence>
<reference evidence="3" key="1">
    <citation type="submission" date="2020-10" db="EMBL/GenBank/DDBJ databases">
        <authorList>
            <person name="Gilroy R."/>
        </authorList>
    </citation>
    <scope>NUCLEOTIDE SEQUENCE</scope>
    <source>
        <strain evidence="3">6919</strain>
    </source>
</reference>
<dbReference type="Proteomes" id="UP000823598">
    <property type="component" value="Unassembled WGS sequence"/>
</dbReference>
<sequence>MKKLFCITLLMILSAGVVISNDNNSMECNSIKFTIEGGKTFTATLEENSSAEALKEQLAKGNITVEMNDYGDMEKVGSLGINLPRNDRQTTTGPGDIILYQGHNLVIYYDANSWNFTHIGKVNGVSTREEMLDLLGGVGKISITLSLE</sequence>
<organism evidence="3 4">
    <name type="scientific">Candidatus Limisoma faecipullorum</name>
    <dbReference type="NCBI Taxonomy" id="2840854"/>
    <lineage>
        <taxon>Bacteria</taxon>
        <taxon>Pseudomonadati</taxon>
        <taxon>Bacteroidota</taxon>
        <taxon>Bacteroidia</taxon>
        <taxon>Bacteroidales</taxon>
        <taxon>Candidatus Limisoma</taxon>
    </lineage>
</organism>
<keyword evidence="1" id="KW-0732">Signal</keyword>
<dbReference type="Gene3D" id="2.40.100.20">
    <property type="match status" value="1"/>
</dbReference>
<dbReference type="InterPro" id="IPR029000">
    <property type="entry name" value="Cyclophilin-like_dom_sf"/>
</dbReference>
<name>A0A9D9IN13_9BACT</name>
<evidence type="ECO:0000313" key="4">
    <source>
        <dbReference type="Proteomes" id="UP000823598"/>
    </source>
</evidence>
<dbReference type="EMBL" id="JADIMC010000011">
    <property type="protein sequence ID" value="MBO8475507.1"/>
    <property type="molecule type" value="Genomic_DNA"/>
</dbReference>
<proteinExistence type="predicted"/>
<gene>
    <name evidence="3" type="ORF">IAB88_00780</name>
</gene>
<feature type="chain" id="PRO_5038790066" description="Cyclophilin-like domain-containing protein" evidence="1">
    <location>
        <begin position="21"/>
        <end position="148"/>
    </location>
</feature>
<dbReference type="AlphaFoldDB" id="A0A9D9IN13"/>
<dbReference type="SUPFAM" id="SSF50891">
    <property type="entry name" value="Cyclophilin-like"/>
    <property type="match status" value="1"/>
</dbReference>